<evidence type="ECO:0000259" key="7">
    <source>
        <dbReference type="Pfam" id="PF01895"/>
    </source>
</evidence>
<keyword evidence="5 6" id="KW-0472">Membrane</keyword>
<dbReference type="GO" id="GO:0005436">
    <property type="term" value="F:sodium:phosphate symporter activity"/>
    <property type="evidence" value="ECO:0007669"/>
    <property type="project" value="InterPro"/>
</dbReference>
<keyword evidence="4 6" id="KW-1133">Transmembrane helix</keyword>
<dbReference type="PANTHER" id="PTHR10010:SF46">
    <property type="entry name" value="SODIUM-DEPENDENT PHOSPHATE TRANSPORT PROTEIN 2B"/>
    <property type="match status" value="1"/>
</dbReference>
<dbReference type="NCBIfam" id="NF037997">
    <property type="entry name" value="Na_Pi_symport"/>
    <property type="match status" value="1"/>
</dbReference>
<comment type="subcellular location">
    <subcellularLocation>
        <location evidence="1">Cell membrane</location>
        <topology evidence="1">Multi-pass membrane protein</topology>
    </subcellularLocation>
</comment>
<name>A0A3B1CXZ8_9ZZZZ</name>
<feature type="domain" description="PhoU" evidence="7">
    <location>
        <begin position="364"/>
        <end position="451"/>
    </location>
</feature>
<proteinExistence type="predicted"/>
<dbReference type="AlphaFoldDB" id="A0A3B1CXZ8"/>
<dbReference type="Gene3D" id="1.20.58.220">
    <property type="entry name" value="Phosphate transport system protein phou homolog 2, domain 2"/>
    <property type="match status" value="1"/>
</dbReference>
<evidence type="ECO:0000256" key="2">
    <source>
        <dbReference type="ARBA" id="ARBA00022475"/>
    </source>
</evidence>
<dbReference type="PANTHER" id="PTHR10010">
    <property type="entry name" value="SOLUTE CARRIER FAMILY 34 SODIUM PHOSPHATE , MEMBER 2-RELATED"/>
    <property type="match status" value="1"/>
</dbReference>
<evidence type="ECO:0000256" key="6">
    <source>
        <dbReference type="SAM" id="Phobius"/>
    </source>
</evidence>
<reference evidence="8" key="1">
    <citation type="submission" date="2018-06" db="EMBL/GenBank/DDBJ databases">
        <authorList>
            <person name="Zhirakovskaya E."/>
        </authorList>
    </citation>
    <scope>NUCLEOTIDE SEQUENCE</scope>
</reference>
<feature type="transmembrane region" description="Helical" evidence="6">
    <location>
        <begin position="172"/>
        <end position="196"/>
    </location>
</feature>
<evidence type="ECO:0000313" key="8">
    <source>
        <dbReference type="EMBL" id="VAX24145.1"/>
    </source>
</evidence>
<protein>
    <submittedName>
        <fullName evidence="8">Sodium-dependent phosphate transporter</fullName>
    </submittedName>
</protein>
<feature type="transmembrane region" description="Helical" evidence="6">
    <location>
        <begin position="6"/>
        <end position="27"/>
    </location>
</feature>
<evidence type="ECO:0000256" key="5">
    <source>
        <dbReference type="ARBA" id="ARBA00023136"/>
    </source>
</evidence>
<dbReference type="InterPro" id="IPR003841">
    <property type="entry name" value="Na/Pi_transpt"/>
</dbReference>
<dbReference type="SUPFAM" id="SSF109755">
    <property type="entry name" value="PhoU-like"/>
    <property type="match status" value="1"/>
</dbReference>
<keyword evidence="3 6" id="KW-0812">Transmembrane</keyword>
<keyword evidence="2" id="KW-1003">Cell membrane</keyword>
<dbReference type="GO" id="GO:0044341">
    <property type="term" value="P:sodium-dependent phosphate transport"/>
    <property type="evidence" value="ECO:0007669"/>
    <property type="project" value="InterPro"/>
</dbReference>
<feature type="transmembrane region" description="Helical" evidence="6">
    <location>
        <begin position="216"/>
        <end position="237"/>
    </location>
</feature>
<dbReference type="InterPro" id="IPR038078">
    <property type="entry name" value="PhoU-like_sf"/>
</dbReference>
<sequence length="560" mass="61449">MELKVLLNMVFHLVGGLGIFLLGMRYLSEGIQSAASSQLRHLIGAVTNNRFVALGVGVAFTCLVQSSSITTVMVVGLVNSSVMTLGQAIGVIMGANIGTTITGWILVIKIGKYGLPMLGAGALAYLFSKNEKIKFTAMIIMGVGMVFFGLELMKNGFKPIRTIPEFVAWFSYFQATTYFGVLKVAAVGCALTFIVQSSSATLAITMGLASTGVIDFTTAAALVLGENIGTTITAFLASLGSSTNAKRAAYAHIIFNIFGVIWITALFPVYISLVKSFLGIDPGLMALDNGTETYPYIILGIATVHTGFNVANTAIFIPFIRYLEKLLLNIIPEKAVRQAPKLTMLDDVLIDTPVVAIETTRSEIHRMGEIVDRMMGQLQKAISGEEVNKEFVNKVFHREEVLDKIQNEISIFLTGLLATGLPHEITDEGRQQISMADEYESISDYIVKILKLHLRLRDANLSLPDEDLKDIFELHDDVAAYVRMVTNGCVTRSKEVLFKAHPQSDKITHKVRKIRSQHIDRLSVERKDPLITMIYTDMLNGYRRVKDHALNIAEALAGEK</sequence>
<evidence type="ECO:0000256" key="4">
    <source>
        <dbReference type="ARBA" id="ARBA00022989"/>
    </source>
</evidence>
<dbReference type="InterPro" id="IPR026022">
    <property type="entry name" value="PhoU_dom"/>
</dbReference>
<accession>A0A3B1CXZ8</accession>
<dbReference type="Pfam" id="PF02690">
    <property type="entry name" value="Na_Pi_cotrans"/>
    <property type="match status" value="2"/>
</dbReference>
<dbReference type="EMBL" id="UOGB01000287">
    <property type="protein sequence ID" value="VAX24145.1"/>
    <property type="molecule type" value="Genomic_DNA"/>
</dbReference>
<gene>
    <name evidence="8" type="ORF">MNBD_NITROSPINAE03-911</name>
</gene>
<dbReference type="Pfam" id="PF01895">
    <property type="entry name" value="PhoU"/>
    <property type="match status" value="1"/>
</dbReference>
<dbReference type="GO" id="GO:0005886">
    <property type="term" value="C:plasma membrane"/>
    <property type="evidence" value="ECO:0007669"/>
    <property type="project" value="UniProtKB-SubCell"/>
</dbReference>
<feature type="transmembrane region" description="Helical" evidence="6">
    <location>
        <begin position="133"/>
        <end position="152"/>
    </location>
</feature>
<feature type="transmembrane region" description="Helical" evidence="6">
    <location>
        <begin position="249"/>
        <end position="273"/>
    </location>
</feature>
<organism evidence="8">
    <name type="scientific">hydrothermal vent metagenome</name>
    <dbReference type="NCBI Taxonomy" id="652676"/>
    <lineage>
        <taxon>unclassified sequences</taxon>
        <taxon>metagenomes</taxon>
        <taxon>ecological metagenomes</taxon>
    </lineage>
</organism>
<evidence type="ECO:0000256" key="3">
    <source>
        <dbReference type="ARBA" id="ARBA00022692"/>
    </source>
</evidence>
<feature type="transmembrane region" description="Helical" evidence="6">
    <location>
        <begin position="293"/>
        <end position="320"/>
    </location>
</feature>
<evidence type="ECO:0000256" key="1">
    <source>
        <dbReference type="ARBA" id="ARBA00004651"/>
    </source>
</evidence>